<sequence>MLGTGIGHYIPLVAYLGFCVMIVVSLLKRPLYGLYYMVPFLPYRTMRDHFLDYPLGGNMLTILVIAVIVGALIKGKRLPKGKGKLYLIWLIFAIYLYLSMWLGVAMGNAPPPIWLQDINFVTWKDYMLIPLVFLAAGLVVEDRKSVRIIIFLTAFSVVAIDRSCLMDSMSRSWSNFDENKRGGGPLGFGSNQTAAYLAQFSMFFWGFAQFLKRKKLRLISYGIVALTIFTDMYTFSRGSYLAIIFSVVVLGFLKDRKLLIVAALFLVTWQAIVPTAVRERVNMTENSNGQLESSANERVRLWQDAEDAIAADPIFGAGFATYQLTAHVDNLRDTHNWYIKVLVETGIVGMLIVLAMLQQMLAAAYRLFKIAEDPLYRGLGLGLFLAICACLVANCFGDRWTYIEITSPLWLLVGTTLRATEFSEAAPVTEATASNATISTNPFLAYR</sequence>
<dbReference type="GO" id="GO:0016874">
    <property type="term" value="F:ligase activity"/>
    <property type="evidence" value="ECO:0007669"/>
    <property type="project" value="UniProtKB-KW"/>
</dbReference>
<accession>A0AAU7Z6E6</accession>
<feature type="transmembrane region" description="Helical" evidence="5">
    <location>
        <begin position="223"/>
        <end position="252"/>
    </location>
</feature>
<evidence type="ECO:0000313" key="7">
    <source>
        <dbReference type="EMBL" id="XCB24065.1"/>
    </source>
</evidence>
<dbReference type="EMBL" id="CP132938">
    <property type="protein sequence ID" value="XCB24065.1"/>
    <property type="molecule type" value="Genomic_DNA"/>
</dbReference>
<feature type="transmembrane region" description="Helical" evidence="5">
    <location>
        <begin position="193"/>
        <end position="211"/>
    </location>
</feature>
<keyword evidence="7" id="KW-0436">Ligase</keyword>
<dbReference type="InterPro" id="IPR051533">
    <property type="entry name" value="WaaL-like"/>
</dbReference>
<dbReference type="PANTHER" id="PTHR37422:SF13">
    <property type="entry name" value="LIPOPOLYSACCHARIDE BIOSYNTHESIS PROTEIN PA4999-RELATED"/>
    <property type="match status" value="1"/>
</dbReference>
<keyword evidence="3 5" id="KW-1133">Transmembrane helix</keyword>
<feature type="transmembrane region" description="Helical" evidence="5">
    <location>
        <begin position="148"/>
        <end position="173"/>
    </location>
</feature>
<dbReference type="AlphaFoldDB" id="A0AAU7Z6E6"/>
<evidence type="ECO:0000256" key="1">
    <source>
        <dbReference type="ARBA" id="ARBA00004141"/>
    </source>
</evidence>
<evidence type="ECO:0000259" key="6">
    <source>
        <dbReference type="Pfam" id="PF04932"/>
    </source>
</evidence>
<dbReference type="KEGG" id="tgi:RBB81_09095"/>
<dbReference type="GO" id="GO:0016020">
    <property type="term" value="C:membrane"/>
    <property type="evidence" value="ECO:0007669"/>
    <property type="project" value="UniProtKB-SubCell"/>
</dbReference>
<evidence type="ECO:0000256" key="4">
    <source>
        <dbReference type="ARBA" id="ARBA00023136"/>
    </source>
</evidence>
<feature type="transmembrane region" description="Helical" evidence="5">
    <location>
        <begin position="55"/>
        <end position="73"/>
    </location>
</feature>
<organism evidence="7">
    <name type="scientific">Tunturiibacter gelidiferens</name>
    <dbReference type="NCBI Taxonomy" id="3069689"/>
    <lineage>
        <taxon>Bacteria</taxon>
        <taxon>Pseudomonadati</taxon>
        <taxon>Acidobacteriota</taxon>
        <taxon>Terriglobia</taxon>
        <taxon>Terriglobales</taxon>
        <taxon>Acidobacteriaceae</taxon>
        <taxon>Tunturiibacter</taxon>
    </lineage>
</organism>
<feature type="transmembrane region" description="Helical" evidence="5">
    <location>
        <begin position="12"/>
        <end position="35"/>
    </location>
</feature>
<evidence type="ECO:0000256" key="3">
    <source>
        <dbReference type="ARBA" id="ARBA00022989"/>
    </source>
</evidence>
<keyword evidence="4 5" id="KW-0472">Membrane</keyword>
<feature type="transmembrane region" description="Helical" evidence="5">
    <location>
        <begin position="375"/>
        <end position="396"/>
    </location>
</feature>
<protein>
    <submittedName>
        <fullName evidence="7">O-antigen ligase family protein</fullName>
    </submittedName>
</protein>
<feature type="transmembrane region" description="Helical" evidence="5">
    <location>
        <begin position="126"/>
        <end position="141"/>
    </location>
</feature>
<gene>
    <name evidence="7" type="ORF">RBB81_09095</name>
</gene>
<feature type="transmembrane region" description="Helical" evidence="5">
    <location>
        <begin position="341"/>
        <end position="363"/>
    </location>
</feature>
<comment type="subcellular location">
    <subcellularLocation>
        <location evidence="1">Membrane</location>
        <topology evidence="1">Multi-pass membrane protein</topology>
    </subcellularLocation>
</comment>
<name>A0AAU7Z6E6_9BACT</name>
<reference evidence="7" key="1">
    <citation type="submission" date="2023-08" db="EMBL/GenBank/DDBJ databases">
        <authorList>
            <person name="Messyasz A."/>
            <person name="Mannisto M.K."/>
            <person name="Kerkhof L.J."/>
            <person name="Haggblom M."/>
        </authorList>
    </citation>
    <scope>NUCLEOTIDE SEQUENCE</scope>
    <source>
        <strain evidence="7">M8UP39</strain>
    </source>
</reference>
<keyword evidence="2 5" id="KW-0812">Transmembrane</keyword>
<proteinExistence type="predicted"/>
<feature type="domain" description="O-antigen ligase-related" evidence="6">
    <location>
        <begin position="224"/>
        <end position="353"/>
    </location>
</feature>
<dbReference type="InterPro" id="IPR007016">
    <property type="entry name" value="O-antigen_ligase-rel_domated"/>
</dbReference>
<dbReference type="Pfam" id="PF04932">
    <property type="entry name" value="Wzy_C"/>
    <property type="match status" value="1"/>
</dbReference>
<feature type="transmembrane region" description="Helical" evidence="5">
    <location>
        <begin position="258"/>
        <end position="277"/>
    </location>
</feature>
<dbReference type="RefSeq" id="WP_353073467.1">
    <property type="nucleotide sequence ID" value="NZ_CP132938.1"/>
</dbReference>
<evidence type="ECO:0000256" key="5">
    <source>
        <dbReference type="SAM" id="Phobius"/>
    </source>
</evidence>
<feature type="transmembrane region" description="Helical" evidence="5">
    <location>
        <begin position="85"/>
        <end position="106"/>
    </location>
</feature>
<dbReference type="PANTHER" id="PTHR37422">
    <property type="entry name" value="TEICHURONIC ACID BIOSYNTHESIS PROTEIN TUAE"/>
    <property type="match status" value="1"/>
</dbReference>
<reference evidence="7" key="2">
    <citation type="journal article" date="2024" name="Environ. Microbiol.">
        <title>Genome analysis and description of Tunturibacter gen. nov. expands the diversity of Terriglobia in tundra soils.</title>
        <authorList>
            <person name="Messyasz A."/>
            <person name="Mannisto M.K."/>
            <person name="Kerkhof L.J."/>
            <person name="Haggblom M.M."/>
        </authorList>
    </citation>
    <scope>NUCLEOTIDE SEQUENCE</scope>
    <source>
        <strain evidence="7">M8UP39</strain>
    </source>
</reference>
<evidence type="ECO:0000256" key="2">
    <source>
        <dbReference type="ARBA" id="ARBA00022692"/>
    </source>
</evidence>